<dbReference type="Pfam" id="PF00111">
    <property type="entry name" value="Fer2"/>
    <property type="match status" value="1"/>
</dbReference>
<evidence type="ECO:0000259" key="6">
    <source>
        <dbReference type="PROSITE" id="PS51085"/>
    </source>
</evidence>
<dbReference type="PROSITE" id="PS00197">
    <property type="entry name" value="2FE2S_FER_1"/>
    <property type="match status" value="1"/>
</dbReference>
<dbReference type="Pfam" id="PF01799">
    <property type="entry name" value="Fer2_2"/>
    <property type="match status" value="1"/>
</dbReference>
<dbReference type="PROSITE" id="PS51085">
    <property type="entry name" value="2FE2S_FER_2"/>
    <property type="match status" value="1"/>
</dbReference>
<keyword evidence="5" id="KW-0411">Iron-sulfur</keyword>
<dbReference type="InterPro" id="IPR002888">
    <property type="entry name" value="2Fe-2S-bd"/>
</dbReference>
<dbReference type="EMBL" id="FUYM01000004">
    <property type="protein sequence ID" value="SKB65054.1"/>
    <property type="molecule type" value="Genomic_DNA"/>
</dbReference>
<evidence type="ECO:0000256" key="5">
    <source>
        <dbReference type="ARBA" id="ARBA00023014"/>
    </source>
</evidence>
<dbReference type="AlphaFoldDB" id="A0A1T5D020"/>
<evidence type="ECO:0000313" key="8">
    <source>
        <dbReference type="Proteomes" id="UP000189818"/>
    </source>
</evidence>
<dbReference type="Gene3D" id="1.10.150.120">
    <property type="entry name" value="[2Fe-2S]-binding domain"/>
    <property type="match status" value="1"/>
</dbReference>
<dbReference type="PANTHER" id="PTHR44379">
    <property type="entry name" value="OXIDOREDUCTASE WITH IRON-SULFUR SUBUNIT"/>
    <property type="match status" value="1"/>
</dbReference>
<dbReference type="PANTHER" id="PTHR44379:SF8">
    <property type="entry name" value="XANTHINE DEHYDROGENASE IRON-SULFUR-BINDING SUBUNIT XDHC-RELATED"/>
    <property type="match status" value="1"/>
</dbReference>
<dbReference type="RefSeq" id="WP_079648347.1">
    <property type="nucleotide sequence ID" value="NZ_FUYM01000004.1"/>
</dbReference>
<dbReference type="InterPro" id="IPR051452">
    <property type="entry name" value="Diverse_Oxidoreductases"/>
</dbReference>
<dbReference type="OrthoDB" id="9792018at2"/>
<evidence type="ECO:0000313" key="7">
    <source>
        <dbReference type="EMBL" id="SKB65054.1"/>
    </source>
</evidence>
<dbReference type="InterPro" id="IPR036010">
    <property type="entry name" value="2Fe-2S_ferredoxin-like_sf"/>
</dbReference>
<dbReference type="SUPFAM" id="SSF47741">
    <property type="entry name" value="CO dehydrogenase ISP C-domain like"/>
    <property type="match status" value="1"/>
</dbReference>
<dbReference type="InterPro" id="IPR036884">
    <property type="entry name" value="2Fe-2S-bd_dom_sf"/>
</dbReference>
<dbReference type="SUPFAM" id="SSF54292">
    <property type="entry name" value="2Fe-2S ferredoxin-like"/>
    <property type="match status" value="1"/>
</dbReference>
<reference evidence="8" key="1">
    <citation type="submission" date="2017-02" db="EMBL/GenBank/DDBJ databases">
        <authorList>
            <person name="Varghese N."/>
            <person name="Submissions S."/>
        </authorList>
    </citation>
    <scope>NUCLEOTIDE SEQUENCE [LARGE SCALE GENOMIC DNA]</scope>
    <source>
        <strain evidence="8">UM2</strain>
    </source>
</reference>
<name>A0A1T5D020_9SPHN</name>
<keyword evidence="4" id="KW-0408">Iron</keyword>
<dbReference type="STRING" id="439228.SAMN06295920_104465"/>
<dbReference type="Proteomes" id="UP000189818">
    <property type="component" value="Unassembled WGS sequence"/>
</dbReference>
<keyword evidence="8" id="KW-1185">Reference proteome</keyword>
<dbReference type="GO" id="GO:0046872">
    <property type="term" value="F:metal ion binding"/>
    <property type="evidence" value="ECO:0007669"/>
    <property type="project" value="UniProtKB-KW"/>
</dbReference>
<evidence type="ECO:0000256" key="3">
    <source>
        <dbReference type="ARBA" id="ARBA00023002"/>
    </source>
</evidence>
<gene>
    <name evidence="7" type="ORF">SAMN06295920_104465</name>
</gene>
<dbReference type="GO" id="GO:0016491">
    <property type="term" value="F:oxidoreductase activity"/>
    <property type="evidence" value="ECO:0007669"/>
    <property type="project" value="UniProtKB-KW"/>
</dbReference>
<accession>A0A1T5D020</accession>
<keyword evidence="1" id="KW-0001">2Fe-2S</keyword>
<keyword evidence="2" id="KW-0479">Metal-binding</keyword>
<feature type="domain" description="2Fe-2S ferredoxin-type" evidence="6">
    <location>
        <begin position="11"/>
        <end position="86"/>
    </location>
</feature>
<dbReference type="Gene3D" id="3.10.20.30">
    <property type="match status" value="1"/>
</dbReference>
<evidence type="ECO:0000256" key="1">
    <source>
        <dbReference type="ARBA" id="ARBA00022714"/>
    </source>
</evidence>
<dbReference type="FunFam" id="1.10.150.120:FF:000003">
    <property type="entry name" value="Carbon monoxide dehydrogenase, small subunit"/>
    <property type="match status" value="1"/>
</dbReference>
<evidence type="ECO:0000256" key="4">
    <source>
        <dbReference type="ARBA" id="ARBA00023004"/>
    </source>
</evidence>
<dbReference type="InterPro" id="IPR006058">
    <property type="entry name" value="2Fe2S_fd_BS"/>
</dbReference>
<organism evidence="7 8">
    <name type="scientific">Rhizorhabdus histidinilytica</name>
    <dbReference type="NCBI Taxonomy" id="439228"/>
    <lineage>
        <taxon>Bacteria</taxon>
        <taxon>Pseudomonadati</taxon>
        <taxon>Pseudomonadota</taxon>
        <taxon>Alphaproteobacteria</taxon>
        <taxon>Sphingomonadales</taxon>
        <taxon>Sphingomonadaceae</taxon>
        <taxon>Rhizorhabdus</taxon>
    </lineage>
</organism>
<dbReference type="InterPro" id="IPR001041">
    <property type="entry name" value="2Fe-2S_ferredoxin-type"/>
</dbReference>
<sequence length="180" mass="19443">MRRADVGDRLETIALVNGRERRFSVLPRTSLADALRDELGLHGVRVGCEHGICGACTILVDGRPMRSCLMLGVQADGARIETIEGLAQGQQLHPLQDAFRRHHALQCGFCTAGFLATAQGLLDENPDPTREEVREVLSGNICRCTGYQTIVDAIMEVAAQRIADRQAAAGQTGMETSDGD</sequence>
<dbReference type="CDD" id="cd00207">
    <property type="entry name" value="fer2"/>
    <property type="match status" value="1"/>
</dbReference>
<dbReference type="InterPro" id="IPR012675">
    <property type="entry name" value="Beta-grasp_dom_sf"/>
</dbReference>
<keyword evidence="3" id="KW-0560">Oxidoreductase</keyword>
<proteinExistence type="predicted"/>
<protein>
    <submittedName>
        <fullName evidence="7">Carbon-monoxide dehydrogenase small subunit</fullName>
    </submittedName>
</protein>
<dbReference type="GO" id="GO:0051537">
    <property type="term" value="F:2 iron, 2 sulfur cluster binding"/>
    <property type="evidence" value="ECO:0007669"/>
    <property type="project" value="UniProtKB-KW"/>
</dbReference>
<evidence type="ECO:0000256" key="2">
    <source>
        <dbReference type="ARBA" id="ARBA00022723"/>
    </source>
</evidence>
<dbReference type="FunFam" id="3.10.20.30:FF:000020">
    <property type="entry name" value="Xanthine dehydrogenase iron-sulfur subunit"/>
    <property type="match status" value="1"/>
</dbReference>